<dbReference type="Pfam" id="PF09588">
    <property type="entry name" value="YqaJ"/>
    <property type="match status" value="1"/>
</dbReference>
<keyword evidence="1" id="KW-0479">Metal-binding</keyword>
<organism evidence="7 8">
    <name type="scientific">Dreissena polymorpha</name>
    <name type="common">Zebra mussel</name>
    <name type="synonym">Mytilus polymorpha</name>
    <dbReference type="NCBI Taxonomy" id="45954"/>
    <lineage>
        <taxon>Eukaryota</taxon>
        <taxon>Metazoa</taxon>
        <taxon>Spiralia</taxon>
        <taxon>Lophotrochozoa</taxon>
        <taxon>Mollusca</taxon>
        <taxon>Bivalvia</taxon>
        <taxon>Autobranchia</taxon>
        <taxon>Heteroconchia</taxon>
        <taxon>Euheterodonta</taxon>
        <taxon>Imparidentia</taxon>
        <taxon>Neoheterodontei</taxon>
        <taxon>Myida</taxon>
        <taxon>Dreissenoidea</taxon>
        <taxon>Dreissenidae</taxon>
        <taxon>Dreissena</taxon>
    </lineage>
</organism>
<gene>
    <name evidence="7" type="ORF">DPMN_142807</name>
</gene>
<feature type="region of interest" description="Disordered" evidence="5">
    <location>
        <begin position="1"/>
        <end position="60"/>
    </location>
</feature>
<evidence type="ECO:0000313" key="7">
    <source>
        <dbReference type="EMBL" id="KAH3814311.1"/>
    </source>
</evidence>
<dbReference type="CDD" id="cd22343">
    <property type="entry name" value="PDDEXK_lambda_exonuclease-like"/>
    <property type="match status" value="1"/>
</dbReference>
<dbReference type="InterPro" id="IPR019786">
    <property type="entry name" value="Zinc_finger_PHD-type_CS"/>
</dbReference>
<evidence type="ECO:0000313" key="8">
    <source>
        <dbReference type="Proteomes" id="UP000828390"/>
    </source>
</evidence>
<proteinExistence type="predicted"/>
<reference evidence="7" key="2">
    <citation type="submission" date="2020-11" db="EMBL/GenBank/DDBJ databases">
        <authorList>
            <person name="McCartney M.A."/>
            <person name="Auch B."/>
            <person name="Kono T."/>
            <person name="Mallez S."/>
            <person name="Becker A."/>
            <person name="Gohl D.M."/>
            <person name="Silverstein K.A.T."/>
            <person name="Koren S."/>
            <person name="Bechman K.B."/>
            <person name="Herman A."/>
            <person name="Abrahante J.E."/>
            <person name="Garbe J."/>
        </authorList>
    </citation>
    <scope>NUCLEOTIDE SEQUENCE</scope>
    <source>
        <strain evidence="7">Duluth1</strain>
        <tissue evidence="7">Whole animal</tissue>
    </source>
</reference>
<dbReference type="InterPro" id="IPR011335">
    <property type="entry name" value="Restrct_endonuc-II-like"/>
</dbReference>
<dbReference type="PROSITE" id="PS01359">
    <property type="entry name" value="ZF_PHD_1"/>
    <property type="match status" value="1"/>
</dbReference>
<reference evidence="7" key="1">
    <citation type="journal article" date="2019" name="bioRxiv">
        <title>The Genome of the Zebra Mussel, Dreissena polymorpha: A Resource for Invasive Species Research.</title>
        <authorList>
            <person name="McCartney M.A."/>
            <person name="Auch B."/>
            <person name="Kono T."/>
            <person name="Mallez S."/>
            <person name="Zhang Y."/>
            <person name="Obille A."/>
            <person name="Becker A."/>
            <person name="Abrahante J.E."/>
            <person name="Garbe J."/>
            <person name="Badalamenti J.P."/>
            <person name="Herman A."/>
            <person name="Mangelson H."/>
            <person name="Liachko I."/>
            <person name="Sullivan S."/>
            <person name="Sone E.D."/>
            <person name="Koren S."/>
            <person name="Silverstein K.A.T."/>
            <person name="Beckman K.B."/>
            <person name="Gohl D.M."/>
        </authorList>
    </citation>
    <scope>NUCLEOTIDE SEQUENCE</scope>
    <source>
        <strain evidence="7">Duluth1</strain>
        <tissue evidence="7">Whole animal</tissue>
    </source>
</reference>
<dbReference type="CDD" id="cd15517">
    <property type="entry name" value="PHD_TCF19_like"/>
    <property type="match status" value="1"/>
</dbReference>
<evidence type="ECO:0000256" key="5">
    <source>
        <dbReference type="SAM" id="MobiDB-lite"/>
    </source>
</evidence>
<accession>A0A9D4JJ16</accession>
<dbReference type="PROSITE" id="PS50016">
    <property type="entry name" value="ZF_PHD_2"/>
    <property type="match status" value="1"/>
</dbReference>
<evidence type="ECO:0000256" key="3">
    <source>
        <dbReference type="ARBA" id="ARBA00022833"/>
    </source>
</evidence>
<keyword evidence="8" id="KW-1185">Reference proteome</keyword>
<keyword evidence="3" id="KW-0862">Zinc</keyword>
<comment type="caution">
    <text evidence="7">The sequence shown here is derived from an EMBL/GenBank/DDBJ whole genome shotgun (WGS) entry which is preliminary data.</text>
</comment>
<dbReference type="GO" id="GO:0008270">
    <property type="term" value="F:zinc ion binding"/>
    <property type="evidence" value="ECO:0007669"/>
    <property type="project" value="UniProtKB-KW"/>
</dbReference>
<sequence length="490" mass="55324">MECSQGKTSHENFECVRSGSDWSKGRYGRASGTSDNRKRKRATKQAFTPLTKSQQDQLKSPDAMRKMLYEHLKDDLPQTCFVLNIEKRRFQEAQHSLPPSVHEVVRGMKGSNSINMDILLSKLKLNEEQQGVLKAATTDQSSSQAWLEQRKGRITSSIFQRVASRVATLRKNEVAEPSALVCTILGEKAVKPSKAMKHGLSLEPIAKKAYEQIMKKTHKLFQSKNSGLTVCLERPYLAASADLEVLCKCCGSGLCEVKCPESIKATVPTVDNLDYLFTDEDGNTTLKKNHTYYFQIQGQMAILKQNYCDLFVFTHHGHIITRVMFDKCFWEQTVECLSWFWMNHVYPALIKDKKESENEACKPRSENETPCKPVGATPCKLDYENPLKTSNDVPSQTVQNVRRVLMAVQLPTQSKQKNQTRKRPIKIKEKETVFLCGVCGTDCLDEPTCAADESVGCDRCGVWVHYICAGVTSEKLALTDEWFCSKCSDK</sequence>
<dbReference type="OrthoDB" id="10035901at2759"/>
<dbReference type="InterPro" id="IPR019080">
    <property type="entry name" value="YqaJ_viral_recombinase"/>
</dbReference>
<dbReference type="Gene3D" id="3.30.40.10">
    <property type="entry name" value="Zinc/RING finger domain, C3HC4 (zinc finger)"/>
    <property type="match status" value="1"/>
</dbReference>
<feature type="domain" description="PHD-type" evidence="6">
    <location>
        <begin position="433"/>
        <end position="490"/>
    </location>
</feature>
<dbReference type="InterPro" id="IPR001965">
    <property type="entry name" value="Znf_PHD"/>
</dbReference>
<dbReference type="Pfam" id="PF00628">
    <property type="entry name" value="PHD"/>
    <property type="match status" value="1"/>
</dbReference>
<dbReference type="InterPro" id="IPR013083">
    <property type="entry name" value="Znf_RING/FYVE/PHD"/>
</dbReference>
<protein>
    <recommendedName>
        <fullName evidence="6">PHD-type domain-containing protein</fullName>
    </recommendedName>
</protein>
<dbReference type="AlphaFoldDB" id="A0A9D4JJ16"/>
<feature type="compositionally biased region" description="Polar residues" evidence="5">
    <location>
        <begin position="45"/>
        <end position="58"/>
    </location>
</feature>
<dbReference type="Gene3D" id="3.90.320.10">
    <property type="match status" value="1"/>
</dbReference>
<dbReference type="EMBL" id="JAIWYP010000006">
    <property type="protein sequence ID" value="KAH3814311.1"/>
    <property type="molecule type" value="Genomic_DNA"/>
</dbReference>
<evidence type="ECO:0000256" key="4">
    <source>
        <dbReference type="PROSITE-ProRule" id="PRU00146"/>
    </source>
</evidence>
<dbReference type="InterPro" id="IPR011604">
    <property type="entry name" value="PDDEXK-like_dom_sf"/>
</dbReference>
<keyword evidence="2 4" id="KW-0863">Zinc-finger</keyword>
<dbReference type="PANTHER" id="PTHR47526:SF3">
    <property type="entry name" value="PHD-TYPE DOMAIN-CONTAINING PROTEIN"/>
    <property type="match status" value="1"/>
</dbReference>
<dbReference type="InterPro" id="IPR011011">
    <property type="entry name" value="Znf_FYVE_PHD"/>
</dbReference>
<dbReference type="Proteomes" id="UP000828390">
    <property type="component" value="Unassembled WGS sequence"/>
</dbReference>
<name>A0A9D4JJ16_DREPO</name>
<dbReference type="InterPro" id="IPR019787">
    <property type="entry name" value="Znf_PHD-finger"/>
</dbReference>
<dbReference type="SMART" id="SM00249">
    <property type="entry name" value="PHD"/>
    <property type="match status" value="1"/>
</dbReference>
<dbReference type="PANTHER" id="PTHR47526">
    <property type="entry name" value="ATP-DEPENDENT DNA HELICASE"/>
    <property type="match status" value="1"/>
</dbReference>
<dbReference type="SUPFAM" id="SSF57903">
    <property type="entry name" value="FYVE/PHD zinc finger"/>
    <property type="match status" value="1"/>
</dbReference>
<evidence type="ECO:0000259" key="6">
    <source>
        <dbReference type="PROSITE" id="PS50016"/>
    </source>
</evidence>
<evidence type="ECO:0000256" key="2">
    <source>
        <dbReference type="ARBA" id="ARBA00022771"/>
    </source>
</evidence>
<dbReference type="GO" id="GO:0006281">
    <property type="term" value="P:DNA repair"/>
    <property type="evidence" value="ECO:0007669"/>
    <property type="project" value="UniProtKB-ARBA"/>
</dbReference>
<dbReference type="SUPFAM" id="SSF52980">
    <property type="entry name" value="Restriction endonuclease-like"/>
    <property type="match status" value="1"/>
</dbReference>
<evidence type="ECO:0000256" key="1">
    <source>
        <dbReference type="ARBA" id="ARBA00022723"/>
    </source>
</evidence>